<accession>A0AAD4L5I8</accession>
<feature type="compositionally biased region" description="Polar residues" evidence="2">
    <location>
        <begin position="489"/>
        <end position="504"/>
    </location>
</feature>
<proteinExistence type="predicted"/>
<comment type="caution">
    <text evidence="3">The sequence shown here is derived from an EMBL/GenBank/DDBJ whole genome shotgun (WGS) entry which is preliminary data.</text>
</comment>
<feature type="coiled-coil region" evidence="1">
    <location>
        <begin position="49"/>
        <end position="199"/>
    </location>
</feature>
<dbReference type="RefSeq" id="XP_046077596.1">
    <property type="nucleotide sequence ID" value="XM_046219584.1"/>
</dbReference>
<evidence type="ECO:0000313" key="4">
    <source>
        <dbReference type="Proteomes" id="UP001201262"/>
    </source>
</evidence>
<name>A0AAD4L5I8_9EURO</name>
<reference evidence="3" key="1">
    <citation type="submission" date="2021-12" db="EMBL/GenBank/DDBJ databases">
        <title>Convergent genome expansion in fungi linked to evolution of root-endophyte symbiosis.</title>
        <authorList>
            <consortium name="DOE Joint Genome Institute"/>
            <person name="Ke Y.-H."/>
            <person name="Bonito G."/>
            <person name="Liao H.-L."/>
            <person name="Looney B."/>
            <person name="Rojas-Flechas A."/>
            <person name="Nash J."/>
            <person name="Hameed K."/>
            <person name="Schadt C."/>
            <person name="Martin F."/>
            <person name="Crous P.W."/>
            <person name="Miettinen O."/>
            <person name="Magnuson J.K."/>
            <person name="Labbe J."/>
            <person name="Jacobson D."/>
            <person name="Doktycz M.J."/>
            <person name="Veneault-Fourrey C."/>
            <person name="Kuo A."/>
            <person name="Mondo S."/>
            <person name="Calhoun S."/>
            <person name="Riley R."/>
            <person name="Ohm R."/>
            <person name="LaButti K."/>
            <person name="Andreopoulos B."/>
            <person name="Pangilinan J."/>
            <person name="Nolan M."/>
            <person name="Tritt A."/>
            <person name="Clum A."/>
            <person name="Lipzen A."/>
            <person name="Daum C."/>
            <person name="Barry K."/>
            <person name="Grigoriev I.V."/>
            <person name="Vilgalys R."/>
        </authorList>
    </citation>
    <scope>NUCLEOTIDE SEQUENCE</scope>
    <source>
        <strain evidence="3">PMI_201</strain>
    </source>
</reference>
<evidence type="ECO:0008006" key="5">
    <source>
        <dbReference type="Google" id="ProtNLM"/>
    </source>
</evidence>
<feature type="region of interest" description="Disordered" evidence="2">
    <location>
        <begin position="468"/>
        <end position="515"/>
    </location>
</feature>
<keyword evidence="1" id="KW-0175">Coiled coil</keyword>
<gene>
    <name evidence="3" type="ORF">BGW36DRAFT_421555</name>
</gene>
<evidence type="ECO:0000256" key="2">
    <source>
        <dbReference type="SAM" id="MobiDB-lite"/>
    </source>
</evidence>
<dbReference type="AlphaFoldDB" id="A0AAD4L5I8"/>
<protein>
    <recommendedName>
        <fullName evidence="5">Mei5 protein</fullName>
    </recommendedName>
</protein>
<keyword evidence="4" id="KW-1185">Reference proteome</keyword>
<dbReference type="Proteomes" id="UP001201262">
    <property type="component" value="Unassembled WGS sequence"/>
</dbReference>
<evidence type="ECO:0000313" key="3">
    <source>
        <dbReference type="EMBL" id="KAH8704975.1"/>
    </source>
</evidence>
<sequence>MDDTVIDLQTDGLQKLRTLVTVVEGLTHDTSFKYASAVVEQDTRLRELVDSQKAEIAKLTDKVKELESVRETTYRELLDVNERERQRYTEAAKEIDLLKLTIATNEETISEQRKEFEALNREYQKLKDSYDKEKKTVTRANENITELQDTLKKKDSSIDKLKAGGSKMKQAHGILQEKYKKLESEKLQMEEEMKVNSGKLDEIGGYAASLNQDKEEALLGKLFSFWENTAEAFSLHMKRNIPNENIRNQQAWKKLRSPGIMSHQIPLPQSNSTAAKQMRYAVFLAILARELVEHIFQPSYIFQSENDIREILGDLAVKDSKKESFCRAILLAIDPERDTLVLEEKKKMVLRNIGSCFLDLFPSLHYEEFRKSLEIVVDRACETWSLFQYSARNYELSFELPEWDGGHWDRLPLGDQEKLDQNKHGNITEDKPVLTVFPSVCRNGSGACKIVEFSTVLTRFQCIDAEQEQKKEPSSPRVARAVSDRQRTRGLSISLANTSNQNGSFLEEKDQLNKQ</sequence>
<dbReference type="EMBL" id="JAJTJA010000001">
    <property type="protein sequence ID" value="KAH8704975.1"/>
    <property type="molecule type" value="Genomic_DNA"/>
</dbReference>
<organism evidence="3 4">
    <name type="scientific">Talaromyces proteolyticus</name>
    <dbReference type="NCBI Taxonomy" id="1131652"/>
    <lineage>
        <taxon>Eukaryota</taxon>
        <taxon>Fungi</taxon>
        <taxon>Dikarya</taxon>
        <taxon>Ascomycota</taxon>
        <taxon>Pezizomycotina</taxon>
        <taxon>Eurotiomycetes</taxon>
        <taxon>Eurotiomycetidae</taxon>
        <taxon>Eurotiales</taxon>
        <taxon>Trichocomaceae</taxon>
        <taxon>Talaromyces</taxon>
        <taxon>Talaromyces sect. Bacilispori</taxon>
    </lineage>
</organism>
<feature type="compositionally biased region" description="Basic and acidic residues" evidence="2">
    <location>
        <begin position="506"/>
        <end position="515"/>
    </location>
</feature>
<dbReference type="GeneID" id="70249871"/>
<evidence type="ECO:0000256" key="1">
    <source>
        <dbReference type="SAM" id="Coils"/>
    </source>
</evidence>